<protein>
    <submittedName>
        <fullName evidence="2 4">Uncharacterized protein</fullName>
    </submittedName>
</protein>
<name>A0A0R3PIM8_ANGCS</name>
<gene>
    <name evidence="2" type="ORF">ACOC_LOCUS4206</name>
</gene>
<dbReference type="EMBL" id="UYYA01002871">
    <property type="protein sequence ID" value="VDM55791.1"/>
    <property type="molecule type" value="Genomic_DNA"/>
</dbReference>
<accession>A0A0R3PIM8</accession>
<dbReference type="WBParaSite" id="ACOC_0000420501-mRNA-1">
    <property type="protein sequence ID" value="ACOC_0000420501-mRNA-1"/>
    <property type="gene ID" value="ACOC_0000420501"/>
</dbReference>
<evidence type="ECO:0000313" key="2">
    <source>
        <dbReference type="EMBL" id="VDM55791.1"/>
    </source>
</evidence>
<proteinExistence type="predicted"/>
<evidence type="ECO:0000313" key="4">
    <source>
        <dbReference type="WBParaSite" id="ACOC_0000420501-mRNA-1"/>
    </source>
</evidence>
<dbReference type="Proteomes" id="UP000267027">
    <property type="component" value="Unassembled WGS sequence"/>
</dbReference>
<feature type="region of interest" description="Disordered" evidence="1">
    <location>
        <begin position="105"/>
        <end position="135"/>
    </location>
</feature>
<reference evidence="2 3" key="2">
    <citation type="submission" date="2018-11" db="EMBL/GenBank/DDBJ databases">
        <authorList>
            <consortium name="Pathogen Informatics"/>
        </authorList>
    </citation>
    <scope>NUCLEOTIDE SEQUENCE [LARGE SCALE GENOMIC DNA]</scope>
    <source>
        <strain evidence="2 3">Costa Rica</strain>
    </source>
</reference>
<organism evidence="4">
    <name type="scientific">Angiostrongylus costaricensis</name>
    <name type="common">Nematode worm</name>
    <dbReference type="NCBI Taxonomy" id="334426"/>
    <lineage>
        <taxon>Eukaryota</taxon>
        <taxon>Metazoa</taxon>
        <taxon>Ecdysozoa</taxon>
        <taxon>Nematoda</taxon>
        <taxon>Chromadorea</taxon>
        <taxon>Rhabditida</taxon>
        <taxon>Rhabditina</taxon>
        <taxon>Rhabditomorpha</taxon>
        <taxon>Strongyloidea</taxon>
        <taxon>Metastrongylidae</taxon>
        <taxon>Angiostrongylus</taxon>
    </lineage>
</organism>
<evidence type="ECO:0000256" key="1">
    <source>
        <dbReference type="SAM" id="MobiDB-lite"/>
    </source>
</evidence>
<keyword evidence="3" id="KW-1185">Reference proteome</keyword>
<dbReference type="AlphaFoldDB" id="A0A0R3PIM8"/>
<sequence length="151" mass="16212">MIRNVLFQQCCKRFQQADSASLLFLIQAFGRVIAPRSISTNVPGSVGDFTNGVRNASNSSCSSSWQSHQHSFTNSHHIAAVSALAHESGTALLKRRTAAICSDIIPLSDDEPDPSDAKRPPMPVPSAVVEHQPASRSDLGCEAYSHSIVLV</sequence>
<reference evidence="4" key="1">
    <citation type="submission" date="2017-02" db="UniProtKB">
        <authorList>
            <consortium name="WormBaseParasite"/>
        </authorList>
    </citation>
    <scope>IDENTIFICATION</scope>
</reference>
<evidence type="ECO:0000313" key="3">
    <source>
        <dbReference type="Proteomes" id="UP000267027"/>
    </source>
</evidence>